<evidence type="ECO:0000313" key="2">
    <source>
        <dbReference type="EMBL" id="KMP15003.1"/>
    </source>
</evidence>
<accession>A0A9X0G5C7</accession>
<dbReference type="EMBL" id="JYFW01000036">
    <property type="protein sequence ID" value="KMP15003.1"/>
    <property type="molecule type" value="Genomic_DNA"/>
</dbReference>
<sequence>MRVNINKVANIEIEDNTLKYRIPITELNQDDLNIIEKNLKRKIQSIDNDPHYLVPFEMQILNASLILYYDMEKYKSFEYLRSLEFSEQLKYFSSIIQIAKNSVHTKTLWNKYNFVLDEYEDKMKVVIYETTDLKIYDIKDSLIGVKELILLSLTKLTQIYGKPRRTDFIDPSDEIIQFAETLLQIDDLEDLDHFVNTKMIQSEHFEPEETEVEEEKVTKDKKWSLKLKSNKNDIKKREKKQQQQKKKKKNNSKKTYIILGSVIILAIGLNFALTSLNDSKSEEKNKQNAKKQYHAEVLKKNKLDNKPLSQDEKDKLFDAYQTALIGENQKAIESLENIGYDNLRSVDQQVLDNLYKKTDQVYKLFDKKPSLVKGIVNEMLANNKGDELLKIQEKMESKSPYVDFEVAYINKDWKKVVELKDEVDLNGRREKQIVEAFTSLKKYKEAKDFAQKVGNPVLLEEIKAFSE</sequence>
<keyword evidence="1" id="KW-1133">Transmembrane helix</keyword>
<dbReference type="RefSeq" id="WP_044798513.1">
    <property type="nucleotide sequence ID" value="NZ_CP187294.1"/>
</dbReference>
<proteinExistence type="predicted"/>
<dbReference type="AlphaFoldDB" id="A0A9X0G5C7"/>
<evidence type="ECO:0000313" key="3">
    <source>
        <dbReference type="Proteomes" id="UP000036243"/>
    </source>
</evidence>
<feature type="transmembrane region" description="Helical" evidence="1">
    <location>
        <begin position="255"/>
        <end position="276"/>
    </location>
</feature>
<keyword evidence="1" id="KW-0812">Transmembrane</keyword>
<gene>
    <name evidence="2" type="ORF">TQ94_19800</name>
</gene>
<name>A0A9X0G5C7_BACCE</name>
<comment type="caution">
    <text evidence="2">The sequence shown here is derived from an EMBL/GenBank/DDBJ whole genome shotgun (WGS) entry which is preliminary data.</text>
</comment>
<evidence type="ECO:0000256" key="1">
    <source>
        <dbReference type="SAM" id="Phobius"/>
    </source>
</evidence>
<reference evidence="2 3" key="1">
    <citation type="submission" date="2015-02" db="EMBL/GenBank/DDBJ databases">
        <title>Evolution of B. cereus sensu lato: Distribution, horizontal transfer and duplication of chromosomal virulence genes.</title>
        <authorList>
            <person name="Boehm M.-E."/>
            <person name="Huptas C."/>
            <person name="Krey V.M."/>
            <person name="Scherer S."/>
        </authorList>
    </citation>
    <scope>NUCLEOTIDE SEQUENCE [LARGE SCALE GENOMIC DNA]</scope>
    <source>
        <strain evidence="2 3">#17</strain>
    </source>
</reference>
<dbReference type="Proteomes" id="UP000036243">
    <property type="component" value="Unassembled WGS sequence"/>
</dbReference>
<organism evidence="2 3">
    <name type="scientific">Bacillus cereus</name>
    <dbReference type="NCBI Taxonomy" id="1396"/>
    <lineage>
        <taxon>Bacteria</taxon>
        <taxon>Bacillati</taxon>
        <taxon>Bacillota</taxon>
        <taxon>Bacilli</taxon>
        <taxon>Bacillales</taxon>
        <taxon>Bacillaceae</taxon>
        <taxon>Bacillus</taxon>
        <taxon>Bacillus cereus group</taxon>
    </lineage>
</organism>
<keyword evidence="1" id="KW-0472">Membrane</keyword>
<protein>
    <submittedName>
        <fullName evidence="2">Uncharacterized protein</fullName>
    </submittedName>
</protein>